<organism evidence="2 3">
    <name type="scientific">Methylobacterium currus</name>
    <dbReference type="NCBI Taxonomy" id="2051553"/>
    <lineage>
        <taxon>Bacteria</taxon>
        <taxon>Pseudomonadati</taxon>
        <taxon>Pseudomonadota</taxon>
        <taxon>Alphaproteobacteria</taxon>
        <taxon>Hyphomicrobiales</taxon>
        <taxon>Methylobacteriaceae</taxon>
        <taxon>Methylobacterium</taxon>
    </lineage>
</organism>
<dbReference type="NCBIfam" id="TIGR00254">
    <property type="entry name" value="GGDEF"/>
    <property type="match status" value="1"/>
</dbReference>
<dbReference type="PROSITE" id="PS50887">
    <property type="entry name" value="GGDEF"/>
    <property type="match status" value="1"/>
</dbReference>
<dbReference type="KEGG" id="mee:DA075_24750"/>
<dbReference type="InterPro" id="IPR000160">
    <property type="entry name" value="GGDEF_dom"/>
</dbReference>
<dbReference type="InterPro" id="IPR043128">
    <property type="entry name" value="Rev_trsase/Diguanyl_cyclase"/>
</dbReference>
<dbReference type="Proteomes" id="UP000244755">
    <property type="component" value="Chromosome 1"/>
</dbReference>
<dbReference type="OrthoDB" id="9812260at2"/>
<dbReference type="SUPFAM" id="SSF55785">
    <property type="entry name" value="PYP-like sensor domain (PAS domain)"/>
    <property type="match status" value="1"/>
</dbReference>
<dbReference type="InterPro" id="IPR052155">
    <property type="entry name" value="Biofilm_reg_signaling"/>
</dbReference>
<reference evidence="2 3" key="1">
    <citation type="submission" date="2018-04" db="EMBL/GenBank/DDBJ databases">
        <title>Methylobacterium sp. PR1016A genome.</title>
        <authorList>
            <person name="Park W."/>
        </authorList>
    </citation>
    <scope>NUCLEOTIDE SEQUENCE [LARGE SCALE GENOMIC DNA]</scope>
    <source>
        <strain evidence="2 3">PR1016A</strain>
    </source>
</reference>
<dbReference type="SUPFAM" id="SSF55073">
    <property type="entry name" value="Nucleotide cyclase"/>
    <property type="match status" value="1"/>
</dbReference>
<evidence type="ECO:0000259" key="1">
    <source>
        <dbReference type="PROSITE" id="PS50887"/>
    </source>
</evidence>
<dbReference type="PANTHER" id="PTHR44757">
    <property type="entry name" value="DIGUANYLATE CYCLASE DGCP"/>
    <property type="match status" value="1"/>
</dbReference>
<dbReference type="InterPro" id="IPR029787">
    <property type="entry name" value="Nucleotide_cyclase"/>
</dbReference>
<name>A0A2R4WQ74_9HYPH</name>
<dbReference type="Gene3D" id="3.30.70.270">
    <property type="match status" value="1"/>
</dbReference>
<dbReference type="SMART" id="SM00267">
    <property type="entry name" value="GGDEF"/>
    <property type="match status" value="1"/>
</dbReference>
<gene>
    <name evidence="2" type="ORF">DA075_24750</name>
</gene>
<dbReference type="AlphaFoldDB" id="A0A2R4WQ74"/>
<dbReference type="EMBL" id="CP028843">
    <property type="protein sequence ID" value="AWB23706.1"/>
    <property type="molecule type" value="Genomic_DNA"/>
</dbReference>
<protein>
    <submittedName>
        <fullName evidence="2">GGDEF domain-containing protein</fullName>
    </submittedName>
</protein>
<accession>A0A2R4WQ74</accession>
<feature type="domain" description="GGDEF" evidence="1">
    <location>
        <begin position="327"/>
        <end position="457"/>
    </location>
</feature>
<keyword evidence="3" id="KW-1185">Reference proteome</keyword>
<dbReference type="PANTHER" id="PTHR44757:SF2">
    <property type="entry name" value="BIOFILM ARCHITECTURE MAINTENANCE PROTEIN MBAA"/>
    <property type="match status" value="1"/>
</dbReference>
<evidence type="ECO:0000313" key="3">
    <source>
        <dbReference type="Proteomes" id="UP000244755"/>
    </source>
</evidence>
<evidence type="ECO:0000313" key="2">
    <source>
        <dbReference type="EMBL" id="AWB23706.1"/>
    </source>
</evidence>
<proteinExistence type="predicted"/>
<dbReference type="Pfam" id="PF00990">
    <property type="entry name" value="GGDEF"/>
    <property type="match status" value="1"/>
</dbReference>
<sequence length="470" mass="49786">MPASVGLKNTTDFCSILDSGAEVLGAFLERVRDAFAVHAVLLLGPDDGPPLGVAGSAGLPAGIVGLCRAVSGRNPDDALRVVADLGAAPRWRTHPAVTGTPGCRFLATQTLGPGSGLLALVDREPRRLTGAQRRRLADFAVAAECLARATRANAGLSEALVVQGRALTHSRKLFDRASAAAQIGVWVCDLPDETLTWTDQVYAMFDLPRDASLDRDRIVACYAPESRQALAATRSRAIAERGGFTLDAEIVTFAGRRRWIRITASVECEGDVPVRIFGMKQDITEEKLLADRTRYLAEFDAMTGLANRATFQDRFGALDQAAPGRPPFGALLLVDLDGFKPVNDTLGHAAGDACLVEVARRLRRACRDGDLVARIGGDEFAILLATSAPGIAEEVAARLIATLSRPMTWAGRIFTIGASVGIARIDGRSAADLFIAADMALYAAKAEGRGRFRVAGEARPGGPQPYASAS</sequence>
<dbReference type="InterPro" id="IPR035965">
    <property type="entry name" value="PAS-like_dom_sf"/>
</dbReference>
<dbReference type="CDD" id="cd01949">
    <property type="entry name" value="GGDEF"/>
    <property type="match status" value="1"/>
</dbReference>
<dbReference type="Gene3D" id="3.30.450.20">
    <property type="entry name" value="PAS domain"/>
    <property type="match status" value="1"/>
</dbReference>